<dbReference type="Pfam" id="PF07344">
    <property type="entry name" value="Amastin"/>
    <property type="match status" value="1"/>
</dbReference>
<dbReference type="VEuPathDB" id="TriTrypDB:LdBPK_341700.1"/>
<dbReference type="InterPro" id="IPR009944">
    <property type="entry name" value="Amastin"/>
</dbReference>
<protein>
    <submittedName>
        <fullName evidence="2">Amastin-like surface protein, putative</fullName>
    </submittedName>
</protein>
<reference evidence="2 3" key="1">
    <citation type="journal article" date="2011" name="Genome Res.">
        <title>Whole genome sequencing of multiple Leishmania donovani clinical isolates provides insights into population structure and mechanisms of drug resistance.</title>
        <authorList>
            <person name="Downing T."/>
            <person name="Imamura H."/>
            <person name="Decuypere S."/>
            <person name="Clark T.G."/>
            <person name="Coombs G.H."/>
            <person name="Cotton J.A."/>
            <person name="Hilley J.D."/>
            <person name="de Doncker S."/>
            <person name="Maes I."/>
            <person name="Mottram J.C."/>
            <person name="Quail M.A."/>
            <person name="Rijal S."/>
            <person name="Sanders M."/>
            <person name="Schonian G."/>
            <person name="Stark O."/>
            <person name="Sundar S."/>
            <person name="Vanaerschot M."/>
            <person name="Hertz-Fowler C."/>
            <person name="Dujardin J.C."/>
            <person name="Berriman M."/>
        </authorList>
    </citation>
    <scope>NUCLEOTIDE SEQUENCE [LARGE SCALE GENOMIC DNA]</scope>
    <source>
        <strain evidence="2 3">BPK282A1</strain>
    </source>
</reference>
<dbReference type="KEGG" id="ldo:LDBPK_341700"/>
<evidence type="ECO:0000313" key="3">
    <source>
        <dbReference type="Proteomes" id="UP000008980"/>
    </source>
</evidence>
<reference evidence="3" key="2">
    <citation type="submission" date="2011-02" db="EMBL/GenBank/DDBJ databases">
        <title>Whole genome sequencing of Leishmania donovani clinical lines reveals dynamic variation related to drug resistance.</title>
        <authorList>
            <person name="Downing T."/>
            <person name="Imamura H."/>
            <person name="Sanders M."/>
            <person name="Decuypere S."/>
            <person name="Hertz-Fowler C."/>
            <person name="Clark T.G."/>
            <person name="Rijal S."/>
            <person name="Sundar S."/>
            <person name="Quail M.A."/>
            <person name="De Doncker S."/>
            <person name="Maes I."/>
            <person name="Vanaerschot M."/>
            <person name="Stark O."/>
            <person name="Schonian G."/>
            <person name="Dujardin J.C."/>
            <person name="Berriman M."/>
        </authorList>
    </citation>
    <scope>NUCLEOTIDE SEQUENCE [LARGE SCALE GENOMIC DNA]</scope>
    <source>
        <strain evidence="3">BPK282A1</strain>
    </source>
</reference>
<sequence>MAPSVPLILYVVLQFVAFFFVLVGTPIDMFRSSNSSVFVGQCITLWGFKRDCFSLNYVRTVDVSFEKCPSRIARFRLAQGCAIISIFVYGAAFILGLILLFCCSLLRWVCLVLNVVGMVTSCVVWAAMAVTYNKTDDRACLPVKTLGRYGAAFVLFVLAWILDVINIFLHRVATPRLSTALPSDPPPAYRLLSPRPPCCVVLPPPHPCRCLCRLPRRRPSHSLALVRCRPWRPVYPSFSTWSSSSWRSSSCWWERRLTCSAAATAVFSLASA</sequence>
<name>E9BQX0_LEIDO</name>
<evidence type="ECO:0000256" key="1">
    <source>
        <dbReference type="SAM" id="Phobius"/>
    </source>
</evidence>
<dbReference type="GeneID" id="13392740"/>
<dbReference type="PhylomeDB" id="E9BQX0"/>
<dbReference type="Proteomes" id="UP000008980">
    <property type="component" value="Chromosome 34"/>
</dbReference>
<accession>E9BQX0</accession>
<dbReference type="EMBL" id="FR799621">
    <property type="protein sequence ID" value="CBZ37649.1"/>
    <property type="molecule type" value="Genomic_DNA"/>
</dbReference>
<dbReference type="AlphaFoldDB" id="E9BQX0"/>
<dbReference type="PANTHER" id="PTHR33297">
    <property type="entry name" value="AMASTIN-LIKE SURFACE PROTEIN-LIKE PROTEIN-RELATED"/>
    <property type="match status" value="1"/>
</dbReference>
<keyword evidence="1" id="KW-1133">Transmembrane helix</keyword>
<dbReference type="PANTHER" id="PTHR33297:SF4">
    <property type="entry name" value="AMASTIN"/>
    <property type="match status" value="1"/>
</dbReference>
<feature type="transmembrane region" description="Helical" evidence="1">
    <location>
        <begin position="149"/>
        <end position="169"/>
    </location>
</feature>
<evidence type="ECO:0000313" key="2">
    <source>
        <dbReference type="EMBL" id="CBZ37649.1"/>
    </source>
</evidence>
<feature type="transmembrane region" description="Helical" evidence="1">
    <location>
        <begin position="108"/>
        <end position="129"/>
    </location>
</feature>
<feature type="transmembrane region" description="Helical" evidence="1">
    <location>
        <begin position="77"/>
        <end position="101"/>
    </location>
</feature>
<proteinExistence type="predicted"/>
<dbReference type="OMA" id="SSCWWER"/>
<gene>
    <name evidence="2" type="ORF">LDBPK_341700</name>
</gene>
<keyword evidence="1" id="KW-0812">Transmembrane</keyword>
<organism evidence="2 3">
    <name type="scientific">Leishmania donovani</name>
    <dbReference type="NCBI Taxonomy" id="5661"/>
    <lineage>
        <taxon>Eukaryota</taxon>
        <taxon>Discoba</taxon>
        <taxon>Euglenozoa</taxon>
        <taxon>Kinetoplastea</taxon>
        <taxon>Metakinetoplastina</taxon>
        <taxon>Trypanosomatida</taxon>
        <taxon>Trypanosomatidae</taxon>
        <taxon>Leishmaniinae</taxon>
        <taxon>Leishmania</taxon>
    </lineage>
</organism>
<dbReference type="RefSeq" id="XP_003864331.1">
    <property type="nucleotide sequence ID" value="XM_003864283.1"/>
</dbReference>
<keyword evidence="1" id="KW-0472">Membrane</keyword>
<feature type="transmembrane region" description="Helical" evidence="1">
    <location>
        <begin position="7"/>
        <end position="27"/>
    </location>
</feature>